<evidence type="ECO:0000256" key="2">
    <source>
        <dbReference type="ARBA" id="ARBA00023163"/>
    </source>
</evidence>
<proteinExistence type="predicted"/>
<keyword evidence="3" id="KW-0675">Receptor</keyword>
<dbReference type="AlphaFoldDB" id="A0A818WZT3"/>
<evidence type="ECO:0000256" key="3">
    <source>
        <dbReference type="ARBA" id="ARBA00023170"/>
    </source>
</evidence>
<keyword evidence="8" id="KW-1185">Reference proteome</keyword>
<reference evidence="6" key="1">
    <citation type="submission" date="2021-02" db="EMBL/GenBank/DDBJ databases">
        <authorList>
            <person name="Nowell W R."/>
        </authorList>
    </citation>
    <scope>NUCLEOTIDE SEQUENCE</scope>
</reference>
<keyword evidence="2" id="KW-0804">Transcription</keyword>
<organism evidence="6 8">
    <name type="scientific">Rotaria magnacalcarata</name>
    <dbReference type="NCBI Taxonomy" id="392030"/>
    <lineage>
        <taxon>Eukaryota</taxon>
        <taxon>Metazoa</taxon>
        <taxon>Spiralia</taxon>
        <taxon>Gnathifera</taxon>
        <taxon>Rotifera</taxon>
        <taxon>Eurotatoria</taxon>
        <taxon>Bdelloidea</taxon>
        <taxon>Philodinida</taxon>
        <taxon>Philodinidae</taxon>
        <taxon>Rotaria</taxon>
    </lineage>
</organism>
<dbReference type="EMBL" id="CAJOBF010018435">
    <property type="protein sequence ID" value="CAF4369415.1"/>
    <property type="molecule type" value="Genomic_DNA"/>
</dbReference>
<dbReference type="SUPFAM" id="SSF48508">
    <property type="entry name" value="Nuclear receptor ligand-binding domain"/>
    <property type="match status" value="1"/>
</dbReference>
<evidence type="ECO:0000313" key="7">
    <source>
        <dbReference type="EMBL" id="CAF4369415.1"/>
    </source>
</evidence>
<evidence type="ECO:0000313" key="5">
    <source>
        <dbReference type="EMBL" id="CAF2139872.1"/>
    </source>
</evidence>
<dbReference type="Proteomes" id="UP000663866">
    <property type="component" value="Unassembled WGS sequence"/>
</dbReference>
<protein>
    <submittedName>
        <fullName evidence="6">Uncharacterized protein</fullName>
    </submittedName>
</protein>
<evidence type="ECO:0000313" key="4">
    <source>
        <dbReference type="EMBL" id="CAF2085280.1"/>
    </source>
</evidence>
<dbReference type="EMBL" id="CAJOBG010000005">
    <property type="protein sequence ID" value="CAF3733406.1"/>
    <property type="molecule type" value="Genomic_DNA"/>
</dbReference>
<gene>
    <name evidence="6" type="ORF">OVN521_LOCUS124</name>
    <name evidence="7" type="ORF">UXM345_LOCUS36898</name>
    <name evidence="4" type="ORF">WKI299_LOCUS17003</name>
    <name evidence="5" type="ORF">XDN619_LOCUS26505</name>
</gene>
<comment type="caution">
    <text evidence="6">The sequence shown here is derived from an EMBL/GenBank/DDBJ whole genome shotgun (WGS) entry which is preliminary data.</text>
</comment>
<dbReference type="Proteomes" id="UP000663856">
    <property type="component" value="Unassembled WGS sequence"/>
</dbReference>
<dbReference type="EMBL" id="CAJNRG010012445">
    <property type="protein sequence ID" value="CAF2139872.1"/>
    <property type="molecule type" value="Genomic_DNA"/>
</dbReference>
<dbReference type="EMBL" id="CAJNRF010006858">
    <property type="protein sequence ID" value="CAF2085280.1"/>
    <property type="molecule type" value="Genomic_DNA"/>
</dbReference>
<name>A0A818WZT3_9BILA</name>
<sequence length="183" mass="21242">MKFRHIVSKRYTVCYYPFQIPTLNLLESDRSTLNVDQWILLSNLVHCFNEYSGYTFVERCIEQQNVSPLKLRFKYSSVCDFITMIKTNVQLVFKKNRDFLSLSQDDHIALLRGTVGYTTSLGGMFTLRHYKLYDYVPFYKSAEMGFQPSDVALSKLVMDGLDIDDTFIKLILAILVFSTTTCT</sequence>
<evidence type="ECO:0000256" key="1">
    <source>
        <dbReference type="ARBA" id="ARBA00023015"/>
    </source>
</evidence>
<dbReference type="Proteomes" id="UP000663842">
    <property type="component" value="Unassembled WGS sequence"/>
</dbReference>
<accession>A0A818WZT3</accession>
<keyword evidence="1" id="KW-0805">Transcription regulation</keyword>
<evidence type="ECO:0000313" key="6">
    <source>
        <dbReference type="EMBL" id="CAF3733406.1"/>
    </source>
</evidence>
<dbReference type="Proteomes" id="UP000663887">
    <property type="component" value="Unassembled WGS sequence"/>
</dbReference>
<dbReference type="InterPro" id="IPR035500">
    <property type="entry name" value="NHR-like_dom_sf"/>
</dbReference>
<evidence type="ECO:0000313" key="8">
    <source>
        <dbReference type="Proteomes" id="UP000663866"/>
    </source>
</evidence>